<dbReference type="AlphaFoldDB" id="A0A2T1DVV0"/>
<proteinExistence type="predicted"/>
<name>A0A2T1DVV0_9CYAN</name>
<gene>
    <name evidence="1" type="ORF">C7B82_26590</name>
</gene>
<dbReference type="Proteomes" id="UP000239576">
    <property type="component" value="Unassembled WGS sequence"/>
</dbReference>
<organism evidence="1 2">
    <name type="scientific">Stenomitos frigidus ULC18</name>
    <dbReference type="NCBI Taxonomy" id="2107698"/>
    <lineage>
        <taxon>Bacteria</taxon>
        <taxon>Bacillati</taxon>
        <taxon>Cyanobacteriota</taxon>
        <taxon>Cyanophyceae</taxon>
        <taxon>Leptolyngbyales</taxon>
        <taxon>Leptolyngbyaceae</taxon>
        <taxon>Stenomitos</taxon>
    </lineage>
</organism>
<dbReference type="OrthoDB" id="583224at2"/>
<dbReference type="EMBL" id="PVWK01000142">
    <property type="protein sequence ID" value="PSB24592.1"/>
    <property type="molecule type" value="Genomic_DNA"/>
</dbReference>
<reference evidence="1 2" key="2">
    <citation type="submission" date="2018-03" db="EMBL/GenBank/DDBJ databases">
        <title>The ancient ancestry and fast evolution of plastids.</title>
        <authorList>
            <person name="Moore K.R."/>
            <person name="Magnabosco C."/>
            <person name="Momper L."/>
            <person name="Gold D.A."/>
            <person name="Bosak T."/>
            <person name="Fournier G.P."/>
        </authorList>
    </citation>
    <scope>NUCLEOTIDE SEQUENCE [LARGE SCALE GENOMIC DNA]</scope>
    <source>
        <strain evidence="1 2">ULC18</strain>
    </source>
</reference>
<dbReference type="RefSeq" id="WP_106259819.1">
    <property type="nucleotide sequence ID" value="NZ_CAWNSW010000105.1"/>
</dbReference>
<evidence type="ECO:0000313" key="1">
    <source>
        <dbReference type="EMBL" id="PSB24592.1"/>
    </source>
</evidence>
<reference evidence="2" key="1">
    <citation type="submission" date="2018-02" db="EMBL/GenBank/DDBJ databases">
        <authorList>
            <person name="Moore K."/>
            <person name="Momper L."/>
        </authorList>
    </citation>
    <scope>NUCLEOTIDE SEQUENCE [LARGE SCALE GENOMIC DNA]</scope>
    <source>
        <strain evidence="2">ULC18</strain>
    </source>
</reference>
<evidence type="ECO:0000313" key="2">
    <source>
        <dbReference type="Proteomes" id="UP000239576"/>
    </source>
</evidence>
<protein>
    <submittedName>
        <fullName evidence="1">Uncharacterized protein</fullName>
    </submittedName>
</protein>
<comment type="caution">
    <text evidence="1">The sequence shown here is derived from an EMBL/GenBank/DDBJ whole genome shotgun (WGS) entry which is preliminary data.</text>
</comment>
<keyword evidence="2" id="KW-1185">Reference proteome</keyword>
<accession>A0A2T1DVV0</accession>
<sequence length="246" mass="27155">MIDQKDLLPADGLSQLRYPAAKMLTSAFLSTTALLLLSVYQPSAQAQNCASSYEPGTLQQRTKSGLLDSRIGPIKIVNNTQTATIVSLYHPDAPKRIFKYWYAEPGKSYLLGTDSYSSDWGIQVDEGPICLVGRVASWDGHIFTTFPSRLFIVDAPVAVEPAVTRSQTSRALTLPPLQPPEAYEAIATKQITQGDARTGLISLLRAADLYRVSGRLKEEQRVRDRIKQIRDGGKAAAFRLKDERTQ</sequence>